<dbReference type="InterPro" id="IPR013783">
    <property type="entry name" value="Ig-like_fold"/>
</dbReference>
<reference evidence="3" key="1">
    <citation type="journal article" date="2017" name="bioRxiv">
        <title>Comparative analysis of the genomes of Stylophora pistillata and Acropora digitifera provides evidence for extensive differences between species of corals.</title>
        <authorList>
            <person name="Voolstra C.R."/>
            <person name="Li Y."/>
            <person name="Liew Y.J."/>
            <person name="Baumgarten S."/>
            <person name="Zoccola D."/>
            <person name="Flot J.-F."/>
            <person name="Tambutte S."/>
            <person name="Allemand D."/>
            <person name="Aranda M."/>
        </authorList>
    </citation>
    <scope>NUCLEOTIDE SEQUENCE [LARGE SCALE GENOMIC DNA]</scope>
</reference>
<keyword evidence="3" id="KW-1185">Reference proteome</keyword>
<sequence length="318" mass="36695">MAEKAEIKKEESFTWTVQPANVTFVTKGEDVSLTWKFTLTADEQNKSQTFYLIQWKKFNQKSSDYDVIASTTFLNLVGIPSYTEHEAPHIEIVRSDQATLLIKNVTTEDEGTYRIEYRVQFGATLIADHQVNVTVLELSRMAQANMPLGLRGWLQADNAIRIAGFKSSQLFKMGDCQALKKRSVQDRYRLLLEKRKKKMRAQEGSSGSNTDETELDQLLKNIVEEFREASENYETDTKDKHEKGLRDRKDAEEVRQKALECVAQTGKRHTKEGEQSQSSNSRKRPKKSGSETMLYLQSKAEKEFDLRKEELKMKKEEM</sequence>
<evidence type="ECO:0000313" key="3">
    <source>
        <dbReference type="Proteomes" id="UP000225706"/>
    </source>
</evidence>
<dbReference type="PANTHER" id="PTHR33309:SF1">
    <property type="entry name" value="MYB_SANT-LIKE DNA-BINDING DOMAIN-CONTAINING PROTEIN"/>
    <property type="match status" value="1"/>
</dbReference>
<dbReference type="InterPro" id="IPR036179">
    <property type="entry name" value="Ig-like_dom_sf"/>
</dbReference>
<gene>
    <name evidence="2" type="ORF">AWC38_SpisGene11402</name>
</gene>
<dbReference type="Gene3D" id="2.60.40.10">
    <property type="entry name" value="Immunoglobulins"/>
    <property type="match status" value="1"/>
</dbReference>
<comment type="caution">
    <text evidence="2">The sequence shown here is derived from an EMBL/GenBank/DDBJ whole genome shotgun (WGS) entry which is preliminary data.</text>
</comment>
<dbReference type="Proteomes" id="UP000225706">
    <property type="component" value="Unassembled WGS sequence"/>
</dbReference>
<evidence type="ECO:0000256" key="1">
    <source>
        <dbReference type="SAM" id="MobiDB-lite"/>
    </source>
</evidence>
<dbReference type="PANTHER" id="PTHR33309">
    <property type="entry name" value="KERATIN, ULTRA HIGH-SULFUR MATRIX PROTEIN-LIKE"/>
    <property type="match status" value="1"/>
</dbReference>
<accession>A0A2B4S5E6</accession>
<evidence type="ECO:0000313" key="2">
    <source>
        <dbReference type="EMBL" id="PFX24020.1"/>
    </source>
</evidence>
<protein>
    <submittedName>
        <fullName evidence="2">Uncharacterized protein</fullName>
    </submittedName>
</protein>
<name>A0A2B4S5E6_STYPI</name>
<proteinExistence type="predicted"/>
<organism evidence="2 3">
    <name type="scientific">Stylophora pistillata</name>
    <name type="common">Smooth cauliflower coral</name>
    <dbReference type="NCBI Taxonomy" id="50429"/>
    <lineage>
        <taxon>Eukaryota</taxon>
        <taxon>Metazoa</taxon>
        <taxon>Cnidaria</taxon>
        <taxon>Anthozoa</taxon>
        <taxon>Hexacorallia</taxon>
        <taxon>Scleractinia</taxon>
        <taxon>Astrocoeniina</taxon>
        <taxon>Pocilloporidae</taxon>
        <taxon>Stylophora</taxon>
    </lineage>
</organism>
<dbReference type="SUPFAM" id="SSF48726">
    <property type="entry name" value="Immunoglobulin"/>
    <property type="match status" value="1"/>
</dbReference>
<dbReference type="AlphaFoldDB" id="A0A2B4S5E6"/>
<feature type="compositionally biased region" description="Basic and acidic residues" evidence="1">
    <location>
        <begin position="229"/>
        <end position="258"/>
    </location>
</feature>
<feature type="region of interest" description="Disordered" evidence="1">
    <location>
        <begin position="229"/>
        <end position="306"/>
    </location>
</feature>
<dbReference type="EMBL" id="LSMT01000189">
    <property type="protein sequence ID" value="PFX24020.1"/>
    <property type="molecule type" value="Genomic_DNA"/>
</dbReference>
<dbReference type="OrthoDB" id="10039395at2759"/>
<feature type="region of interest" description="Disordered" evidence="1">
    <location>
        <begin position="195"/>
        <end position="214"/>
    </location>
</feature>